<dbReference type="PROSITE" id="PS50893">
    <property type="entry name" value="ABC_TRANSPORTER_2"/>
    <property type="match status" value="1"/>
</dbReference>
<keyword evidence="9" id="KW-0547">Nucleotide-binding</keyword>
<comment type="caution">
    <text evidence="17">The sequence shown here is derived from an EMBL/GenBank/DDBJ whole genome shotgun (WGS) entry which is preliminary data.</text>
</comment>
<keyword evidence="10" id="KW-0067">ATP-binding</keyword>
<dbReference type="InterPro" id="IPR017871">
    <property type="entry name" value="ABC_transporter-like_CS"/>
</dbReference>
<evidence type="ECO:0000259" key="16">
    <source>
        <dbReference type="PROSITE" id="PS50928"/>
    </source>
</evidence>
<dbReference type="Gene3D" id="3.40.50.300">
    <property type="entry name" value="P-loop containing nucleotide triphosphate hydrolases"/>
    <property type="match status" value="1"/>
</dbReference>
<dbReference type="AlphaFoldDB" id="A0AAJ2EUX6"/>
<comment type="similarity">
    <text evidence="4">Belongs to the binding-protein-dependent transport system permease family. HisMQ subfamily.</text>
</comment>
<keyword evidence="8 14" id="KW-0812">Transmembrane</keyword>
<evidence type="ECO:0000313" key="17">
    <source>
        <dbReference type="EMBL" id="MDR6233082.1"/>
    </source>
</evidence>
<evidence type="ECO:0000256" key="11">
    <source>
        <dbReference type="ARBA" id="ARBA00022970"/>
    </source>
</evidence>
<dbReference type="InterPro" id="IPR000515">
    <property type="entry name" value="MetI-like"/>
</dbReference>
<dbReference type="PANTHER" id="PTHR43166">
    <property type="entry name" value="AMINO ACID IMPORT ATP-BINDING PROTEIN"/>
    <property type="match status" value="1"/>
</dbReference>
<keyword evidence="5 14" id="KW-0813">Transport</keyword>
<evidence type="ECO:0000256" key="6">
    <source>
        <dbReference type="ARBA" id="ARBA00022475"/>
    </source>
</evidence>
<evidence type="ECO:0000256" key="12">
    <source>
        <dbReference type="ARBA" id="ARBA00022989"/>
    </source>
</evidence>
<dbReference type="GO" id="GO:0006865">
    <property type="term" value="P:amino acid transport"/>
    <property type="evidence" value="ECO:0007669"/>
    <property type="project" value="UniProtKB-KW"/>
</dbReference>
<gene>
    <name evidence="17" type="ORF">QE440_000823</name>
</gene>
<organism evidence="17 18">
    <name type="scientific">Pseudomonas oryzihabitans</name>
    <dbReference type="NCBI Taxonomy" id="47885"/>
    <lineage>
        <taxon>Bacteria</taxon>
        <taxon>Pseudomonadati</taxon>
        <taxon>Pseudomonadota</taxon>
        <taxon>Gammaproteobacteria</taxon>
        <taxon>Pseudomonadales</taxon>
        <taxon>Pseudomonadaceae</taxon>
        <taxon>Pseudomonas</taxon>
    </lineage>
</organism>
<dbReference type="InterPro" id="IPR035906">
    <property type="entry name" value="MetI-like_sf"/>
</dbReference>
<comment type="similarity">
    <text evidence="3">Belongs to the ABC transporter superfamily.</text>
</comment>
<evidence type="ECO:0000256" key="14">
    <source>
        <dbReference type="RuleBase" id="RU363032"/>
    </source>
</evidence>
<evidence type="ECO:0000256" key="8">
    <source>
        <dbReference type="ARBA" id="ARBA00022692"/>
    </source>
</evidence>
<accession>A0AAJ2EUX6</accession>
<evidence type="ECO:0000256" key="13">
    <source>
        <dbReference type="ARBA" id="ARBA00023136"/>
    </source>
</evidence>
<dbReference type="SUPFAM" id="SSF161098">
    <property type="entry name" value="MetI-like"/>
    <property type="match status" value="1"/>
</dbReference>
<dbReference type="PROSITE" id="PS50928">
    <property type="entry name" value="ABC_TM1"/>
    <property type="match status" value="1"/>
</dbReference>
<dbReference type="CDD" id="cd03262">
    <property type="entry name" value="ABC_HisP_GlnQ"/>
    <property type="match status" value="1"/>
</dbReference>
<proteinExistence type="inferred from homology"/>
<dbReference type="GO" id="GO:0043190">
    <property type="term" value="C:ATP-binding cassette (ABC) transporter complex"/>
    <property type="evidence" value="ECO:0007669"/>
    <property type="project" value="InterPro"/>
</dbReference>
<evidence type="ECO:0000256" key="7">
    <source>
        <dbReference type="ARBA" id="ARBA00022519"/>
    </source>
</evidence>
<reference evidence="17" key="1">
    <citation type="submission" date="2023-08" db="EMBL/GenBank/DDBJ databases">
        <title>Functional and genomic diversity of the sorghum phyllosphere microbiome.</title>
        <authorList>
            <person name="Shade A."/>
        </authorList>
    </citation>
    <scope>NUCLEOTIDE SEQUENCE</scope>
    <source>
        <strain evidence="17">SORGH_AS_0201</strain>
    </source>
</reference>
<dbReference type="RefSeq" id="WP_309755629.1">
    <property type="nucleotide sequence ID" value="NZ_JAVJAF010000001.1"/>
</dbReference>
<dbReference type="SMART" id="SM00382">
    <property type="entry name" value="AAA"/>
    <property type="match status" value="1"/>
</dbReference>
<evidence type="ECO:0000256" key="2">
    <source>
        <dbReference type="ARBA" id="ARBA00004429"/>
    </source>
</evidence>
<dbReference type="Pfam" id="PF00528">
    <property type="entry name" value="BPD_transp_1"/>
    <property type="match status" value="1"/>
</dbReference>
<dbReference type="Gene3D" id="1.10.3720.10">
    <property type="entry name" value="MetI-like"/>
    <property type="match status" value="1"/>
</dbReference>
<dbReference type="EMBL" id="JAVJAF010000001">
    <property type="protein sequence ID" value="MDR6233082.1"/>
    <property type="molecule type" value="Genomic_DNA"/>
</dbReference>
<keyword evidence="6" id="KW-1003">Cell membrane</keyword>
<keyword evidence="11" id="KW-0029">Amino-acid transport</keyword>
<dbReference type="PROSITE" id="PS00211">
    <property type="entry name" value="ABC_TRANSPORTER_1"/>
    <property type="match status" value="1"/>
</dbReference>
<dbReference type="InterPro" id="IPR003439">
    <property type="entry name" value="ABC_transporter-like_ATP-bd"/>
</dbReference>
<feature type="transmembrane region" description="Helical" evidence="14">
    <location>
        <begin position="190"/>
        <end position="213"/>
    </location>
</feature>
<dbReference type="GO" id="GO:0016887">
    <property type="term" value="F:ATP hydrolysis activity"/>
    <property type="evidence" value="ECO:0007669"/>
    <property type="project" value="InterPro"/>
</dbReference>
<feature type="transmembrane region" description="Helical" evidence="14">
    <location>
        <begin position="16"/>
        <end position="43"/>
    </location>
</feature>
<evidence type="ECO:0000313" key="18">
    <source>
        <dbReference type="Proteomes" id="UP001268036"/>
    </source>
</evidence>
<comment type="subcellular location">
    <subcellularLocation>
        <location evidence="2">Cell inner membrane</location>
        <topology evidence="2">Multi-pass membrane protein</topology>
    </subcellularLocation>
    <subcellularLocation>
        <location evidence="1">Cell inner membrane</location>
        <topology evidence="1">Peripheral membrane protein</topology>
    </subcellularLocation>
    <subcellularLocation>
        <location evidence="14">Cell membrane</location>
        <topology evidence="14">Multi-pass membrane protein</topology>
    </subcellularLocation>
</comment>
<dbReference type="InterPro" id="IPR027417">
    <property type="entry name" value="P-loop_NTPase"/>
</dbReference>
<keyword evidence="7" id="KW-0997">Cell inner membrane</keyword>
<dbReference type="GO" id="GO:0022857">
    <property type="term" value="F:transmembrane transporter activity"/>
    <property type="evidence" value="ECO:0007669"/>
    <property type="project" value="InterPro"/>
</dbReference>
<dbReference type="InterPro" id="IPR050086">
    <property type="entry name" value="MetN_ABC_transporter-like"/>
</dbReference>
<protein>
    <submittedName>
        <fullName evidence="17">Polar amino acid transport system permease protein</fullName>
    </submittedName>
</protein>
<dbReference type="Proteomes" id="UP001268036">
    <property type="component" value="Unassembled WGS sequence"/>
</dbReference>
<evidence type="ECO:0000256" key="3">
    <source>
        <dbReference type="ARBA" id="ARBA00005417"/>
    </source>
</evidence>
<evidence type="ECO:0000259" key="15">
    <source>
        <dbReference type="PROSITE" id="PS50893"/>
    </source>
</evidence>
<evidence type="ECO:0000256" key="5">
    <source>
        <dbReference type="ARBA" id="ARBA00022448"/>
    </source>
</evidence>
<keyword evidence="12 14" id="KW-1133">Transmembrane helix</keyword>
<keyword evidence="13 14" id="KW-0472">Membrane</keyword>
<evidence type="ECO:0000256" key="1">
    <source>
        <dbReference type="ARBA" id="ARBA00004417"/>
    </source>
</evidence>
<evidence type="ECO:0000256" key="9">
    <source>
        <dbReference type="ARBA" id="ARBA00022741"/>
    </source>
</evidence>
<dbReference type="CDD" id="cd06261">
    <property type="entry name" value="TM_PBP2"/>
    <property type="match status" value="1"/>
</dbReference>
<sequence>MQFDWPYFFSLFSLPAFWKACVTVVELSGLAWSIGLALGFLVASARLHGPAWLRWPLGGYIWFFRSVPLLVLVVFVYNLPQLLPMSGPLLSNPFVSGLFALVLTETAYMAEIHRGGLLAVAKGQREAGRALALGTLSIQRLIVIPQALRIALPTLINEYITVVKLTSLISVISLTEILKVGQQLYAANFLVLETLAAVAVYYVLIVTLFGWLLQALERGLDLSRRRPGTLDAQAEAELRASLSGDAGPRFPTPRPGDPPALELRGVRKRYGAQEVLKGIDLKVGRGEVLALIGPSGSGKTSLIRTLNGLESLDAGEILLFGEGFIRAGERTPRRRLREGLQHLGMVFQSFNLFPHLSLLGNVSLAPRQHRQAEAGELRRRALALLDKVGLLAHAHKYPHQLSGGQQQRVAIARALAMAPDIMLFDEPTSALDPELVGEVLKVIRTLADEGMTLLIVTHEMDFALSIADRVIFMENGVIHTDAAPQAIRQGHCDPRIRQFMGLTTPAATSVAEEITT</sequence>
<dbReference type="SUPFAM" id="SSF52540">
    <property type="entry name" value="P-loop containing nucleoside triphosphate hydrolases"/>
    <property type="match status" value="1"/>
</dbReference>
<feature type="domain" description="ABC transporter" evidence="15">
    <location>
        <begin position="261"/>
        <end position="500"/>
    </location>
</feature>
<name>A0AAJ2EUX6_9PSED</name>
<feature type="transmembrane region" description="Helical" evidence="14">
    <location>
        <begin position="89"/>
        <end position="110"/>
    </location>
</feature>
<dbReference type="PANTHER" id="PTHR43166:SF9">
    <property type="entry name" value="GLUTAMATE_ASPARTATE IMPORT ATP-BINDING PROTEIN GLTL"/>
    <property type="match status" value="1"/>
</dbReference>
<evidence type="ECO:0000256" key="10">
    <source>
        <dbReference type="ARBA" id="ARBA00022840"/>
    </source>
</evidence>
<dbReference type="NCBIfam" id="TIGR01726">
    <property type="entry name" value="HEQRo_perm_3TM"/>
    <property type="match status" value="1"/>
</dbReference>
<evidence type="ECO:0000256" key="4">
    <source>
        <dbReference type="ARBA" id="ARBA00010072"/>
    </source>
</evidence>
<dbReference type="GO" id="GO:0005524">
    <property type="term" value="F:ATP binding"/>
    <property type="evidence" value="ECO:0007669"/>
    <property type="project" value="UniProtKB-KW"/>
</dbReference>
<dbReference type="InterPro" id="IPR010065">
    <property type="entry name" value="AA_ABC_transptr_permease_3TM"/>
</dbReference>
<dbReference type="Pfam" id="PF00005">
    <property type="entry name" value="ABC_tran"/>
    <property type="match status" value="1"/>
</dbReference>
<feature type="transmembrane region" description="Helical" evidence="14">
    <location>
        <begin position="55"/>
        <end position="77"/>
    </location>
</feature>
<feature type="domain" description="ABC transmembrane type-1" evidence="16">
    <location>
        <begin position="17"/>
        <end position="213"/>
    </location>
</feature>
<dbReference type="InterPro" id="IPR003593">
    <property type="entry name" value="AAA+_ATPase"/>
</dbReference>